<dbReference type="Proteomes" id="UP000000420">
    <property type="component" value="Chromosome"/>
</dbReference>
<reference evidence="1 2" key="1">
    <citation type="journal article" date="2005" name="Genome Res.">
        <title>Comparative and functional genomic analyses of the pathogenicity of phytopathogen Xanthomonas campestris pv. campestris.</title>
        <authorList>
            <person name="Qian W."/>
            <person name="Jia Y."/>
            <person name="Ren S.X."/>
            <person name="He Y.Q."/>
            <person name="Feng J.X."/>
            <person name="Lu L.F."/>
            <person name="Sun Q."/>
            <person name="Ying G."/>
            <person name="Tang D.J."/>
            <person name="Tang H."/>
            <person name="Wu W."/>
            <person name="Hao P."/>
            <person name="Wang L."/>
            <person name="Jiang B.L."/>
            <person name="Zeng S."/>
            <person name="Gu W.Y."/>
            <person name="Lu G."/>
            <person name="Rong L."/>
            <person name="Tian Y."/>
            <person name="Yao Z."/>
            <person name="Fu G."/>
            <person name="Chen B."/>
            <person name="Fang R."/>
            <person name="Qiang B."/>
            <person name="Chen Z."/>
            <person name="Zhao G.P."/>
            <person name="Tang J.L."/>
            <person name="He C."/>
        </authorList>
    </citation>
    <scope>NUCLEOTIDE SEQUENCE [LARGE SCALE GENOMIC DNA]</scope>
    <source>
        <strain evidence="1 2">8004</strain>
    </source>
</reference>
<evidence type="ECO:0008006" key="3">
    <source>
        <dbReference type="Google" id="ProtNLM"/>
    </source>
</evidence>
<dbReference type="Pfam" id="PF04250">
    <property type="entry name" value="DUF429"/>
    <property type="match status" value="1"/>
</dbReference>
<gene>
    <name evidence="1" type="ordered locus">XC_3169</name>
</gene>
<evidence type="ECO:0000313" key="1">
    <source>
        <dbReference type="EMBL" id="AAY50213.1"/>
    </source>
</evidence>
<dbReference type="AlphaFoldDB" id="A0A0H2XA35"/>
<name>A0A0H2XA35_XANC8</name>
<proteinExistence type="predicted"/>
<dbReference type="KEGG" id="xcb:XC_3169"/>
<accession>A0A0H2XA35</accession>
<organism evidence="1 2">
    <name type="scientific">Xanthomonas campestris pv. campestris (strain 8004)</name>
    <dbReference type="NCBI Taxonomy" id="314565"/>
    <lineage>
        <taxon>Bacteria</taxon>
        <taxon>Pseudomonadati</taxon>
        <taxon>Pseudomonadota</taxon>
        <taxon>Gammaproteobacteria</taxon>
        <taxon>Lysobacterales</taxon>
        <taxon>Lysobacteraceae</taxon>
        <taxon>Xanthomonas</taxon>
    </lineage>
</organism>
<dbReference type="InterPro" id="IPR007362">
    <property type="entry name" value="DUF429"/>
</dbReference>
<dbReference type="RefSeq" id="WP_011269947.1">
    <property type="nucleotide sequence ID" value="NC_007086.1"/>
</dbReference>
<sequence length="240" mass="25885">MTRFTMRWVGIDGARSGWLAVWDTEDALAFAYYATVQDVAHALRAAEVIGVDIPIGLSEHTPRAADVQARRFVGGRRACSIFAAPLRGMLHAQSQPEASRLHRALDHDKQRGFGVQSFGLLDKIRHWDAALRSDAAWAVRVHEVHPEVSFAVLNGGQGLAAGKKTPAGHAQRIALLGENVGHARVPALLAAVPRRLAAPDDVLDALVACWSAQRIAAGTAGSLPAVVEHDRHGLRMGIRY</sequence>
<evidence type="ECO:0000313" key="2">
    <source>
        <dbReference type="Proteomes" id="UP000000420"/>
    </source>
</evidence>
<dbReference type="HOGENOM" id="CLU_080977_1_0_6"/>
<protein>
    <recommendedName>
        <fullName evidence="3">DUF429 domain-containing protein</fullName>
    </recommendedName>
</protein>
<dbReference type="EMBL" id="CP000050">
    <property type="protein sequence ID" value="AAY50213.1"/>
    <property type="molecule type" value="Genomic_DNA"/>
</dbReference>